<evidence type="ECO:0000259" key="2">
    <source>
        <dbReference type="Pfam" id="PF14415"/>
    </source>
</evidence>
<comment type="caution">
    <text evidence="3">The sequence shown here is derived from an EMBL/GenBank/DDBJ whole genome shotgun (WGS) entry which is preliminary data.</text>
</comment>
<organism evidence="3 4">
    <name type="scientific">Devosia oryzisoli</name>
    <dbReference type="NCBI Taxonomy" id="2774138"/>
    <lineage>
        <taxon>Bacteria</taxon>
        <taxon>Pseudomonadati</taxon>
        <taxon>Pseudomonadota</taxon>
        <taxon>Alphaproteobacteria</taxon>
        <taxon>Hyphomicrobiales</taxon>
        <taxon>Devosiaceae</taxon>
        <taxon>Devosia</taxon>
    </lineage>
</organism>
<dbReference type="RefSeq" id="WP_191772313.1">
    <property type="nucleotide sequence ID" value="NZ_JACYFU010000001.1"/>
</dbReference>
<protein>
    <submittedName>
        <fullName evidence="3">DUF4424 domain-containing protein</fullName>
    </submittedName>
</protein>
<dbReference type="Gene3D" id="2.60.40.3680">
    <property type="match status" value="1"/>
</dbReference>
<sequence>MKRVCLVAAALALVPPALANDTAAVLTTGGLEFVTHGEIAMESEDLFISTQEIRVVYRFRNDSDADQHVLVAFPMPDIVPDHFSPVAYPTGPDDNIFQFRTTFDGQPVEATLHEYAFAAGVDRTKLLEKMHVPLYPMGQAAIDAVDGLDEADTAEFLHLGLAVPDEYDAGEGWEVHHWPNWTYRAAYTWEATFPAGKTVTVEHRYVPSVGGTTGVSFLSEPSDGYDPASDYRRKYCTDDSFVAAVRKTLANPDEPWSAPFTESWLSYILTTGGNWAGGGIGKFRLVVDKGSPDNLVSFCGENVRKIGPTTFEMTAENYWPEQELEILILDRYEP</sequence>
<dbReference type="AlphaFoldDB" id="A0A927FUA1"/>
<feature type="signal peptide" evidence="1">
    <location>
        <begin position="1"/>
        <end position="19"/>
    </location>
</feature>
<reference evidence="3" key="1">
    <citation type="submission" date="2020-09" db="EMBL/GenBank/DDBJ databases">
        <title>Genome seq and assembly of Devosia sp.</title>
        <authorList>
            <person name="Chhetri G."/>
        </authorList>
    </citation>
    <scope>NUCLEOTIDE SEQUENCE</scope>
    <source>
        <strain evidence="3">PTR5</strain>
    </source>
</reference>
<accession>A0A927FUA1</accession>
<dbReference type="InterPro" id="IPR025538">
    <property type="entry name" value="DUF4424"/>
</dbReference>
<dbReference type="EMBL" id="JACYFU010000001">
    <property type="protein sequence ID" value="MBD8064206.1"/>
    <property type="molecule type" value="Genomic_DNA"/>
</dbReference>
<evidence type="ECO:0000256" key="1">
    <source>
        <dbReference type="SAM" id="SignalP"/>
    </source>
</evidence>
<evidence type="ECO:0000313" key="3">
    <source>
        <dbReference type="EMBL" id="MBD8064206.1"/>
    </source>
</evidence>
<dbReference type="Pfam" id="PF14415">
    <property type="entry name" value="DUF4424"/>
    <property type="match status" value="1"/>
</dbReference>
<name>A0A927FUA1_9HYPH</name>
<evidence type="ECO:0000313" key="4">
    <source>
        <dbReference type="Proteomes" id="UP000654108"/>
    </source>
</evidence>
<gene>
    <name evidence="3" type="ORF">IC608_01785</name>
</gene>
<dbReference type="Proteomes" id="UP000654108">
    <property type="component" value="Unassembled WGS sequence"/>
</dbReference>
<keyword evidence="4" id="KW-1185">Reference proteome</keyword>
<proteinExistence type="predicted"/>
<feature type="domain" description="DUF4424" evidence="2">
    <location>
        <begin position="19"/>
        <end position="327"/>
    </location>
</feature>
<keyword evidence="1" id="KW-0732">Signal</keyword>
<feature type="chain" id="PRO_5036990480" evidence="1">
    <location>
        <begin position="20"/>
        <end position="334"/>
    </location>
</feature>